<evidence type="ECO:0000313" key="2">
    <source>
        <dbReference type="Proteomes" id="UP001241377"/>
    </source>
</evidence>
<keyword evidence="2" id="KW-1185">Reference proteome</keyword>
<protein>
    <submittedName>
        <fullName evidence="1">Uncharacterized protein</fullName>
    </submittedName>
</protein>
<organism evidence="1 2">
    <name type="scientific">Naganishia cerealis</name>
    <dbReference type="NCBI Taxonomy" id="610337"/>
    <lineage>
        <taxon>Eukaryota</taxon>
        <taxon>Fungi</taxon>
        <taxon>Dikarya</taxon>
        <taxon>Basidiomycota</taxon>
        <taxon>Agaricomycotina</taxon>
        <taxon>Tremellomycetes</taxon>
        <taxon>Filobasidiales</taxon>
        <taxon>Filobasidiaceae</taxon>
        <taxon>Naganishia</taxon>
    </lineage>
</organism>
<accession>A0ACC2W4G9</accession>
<sequence length="535" mass="59613">MSQKSINIVEQEESDDLVKEVLALEYTERKRTKWQTVKKYPYAVYCISTMVFALILTSFESQAGGIVISIAKFREDFGVQLSDGTYAIEAKWQSAFLGVPLVAQMVGQNLASFLADRVGKKWVIFGAIAVGAGLVGFQFSSTTVQTFLASKTLIAICLGTLQVSAAGYVADVTPLPLRGFATTLCNISYSIGPLVCFIINYSQANNTTKWAYRSMFASQWGLAAVALVLVLFVPESPVYHIIKEQPEKAENCYKKILGSEEDAKKQVLVVQTTIKEAEAVQQGYTYLDCFKGINRKRTLVAAVPFLFQPFSGVAFTINYTAYWFQLAGFSESKSFKFTIGAQVQSVAGCIAALFVVDRIGRRTTILWGVAALNIVNFIIGGTGLDKQKNSLNTTIAFMMMYGFWYNLGLGCVCYPISMENPTSALRTKTFAISMTCNLLGNMLWLFIIPYIFNPDEGNLGSSTMFIFAGCGILFWIFFYFYVPETAGRSLDEIDEMYFCRVPQRKFKMYKTKVEMVGEETFVPDNKPLLDHVEKV</sequence>
<comment type="caution">
    <text evidence="1">The sequence shown here is derived from an EMBL/GenBank/DDBJ whole genome shotgun (WGS) entry which is preliminary data.</text>
</comment>
<dbReference type="Proteomes" id="UP001241377">
    <property type="component" value="Unassembled WGS sequence"/>
</dbReference>
<gene>
    <name evidence="1" type="ORF">QFC19_003095</name>
</gene>
<name>A0ACC2W4G9_9TREE</name>
<reference evidence="1" key="1">
    <citation type="submission" date="2023-04" db="EMBL/GenBank/DDBJ databases">
        <title>Draft Genome sequencing of Naganishia species isolated from polar environments using Oxford Nanopore Technology.</title>
        <authorList>
            <person name="Leo P."/>
            <person name="Venkateswaran K."/>
        </authorList>
    </citation>
    <scope>NUCLEOTIDE SEQUENCE</scope>
    <source>
        <strain evidence="1">MNA-CCFEE 5261</strain>
    </source>
</reference>
<dbReference type="EMBL" id="JASBWR010000029">
    <property type="protein sequence ID" value="KAJ9106598.1"/>
    <property type="molecule type" value="Genomic_DNA"/>
</dbReference>
<proteinExistence type="predicted"/>
<evidence type="ECO:0000313" key="1">
    <source>
        <dbReference type="EMBL" id="KAJ9106598.1"/>
    </source>
</evidence>